<evidence type="ECO:0000256" key="4">
    <source>
        <dbReference type="ARBA" id="ARBA00023242"/>
    </source>
</evidence>
<feature type="domain" description="RPAP1 N-terminal" evidence="7">
    <location>
        <begin position="221"/>
        <end position="265"/>
    </location>
</feature>
<reference evidence="9 10" key="1">
    <citation type="journal article" date="2012" name="Nat. Commun.">
        <title>A multi-omic map of the lipid-producing yeast Rhodosporidium toruloides.</title>
        <authorList>
            <person name="Zhu Z."/>
            <person name="Zhang S."/>
            <person name="Liu H."/>
            <person name="Shen H."/>
            <person name="Lin X."/>
            <person name="Yang F."/>
            <person name="Zhou Y.J."/>
            <person name="Jin G."/>
            <person name="Ye M."/>
            <person name="Zou H."/>
            <person name="Zou H."/>
            <person name="Zhao Z.K."/>
        </authorList>
    </citation>
    <scope>NUCLEOTIDE SEQUENCE [LARGE SCALE GENOMIC DNA]</scope>
    <source>
        <strain evidence="9 10">NP11</strain>
    </source>
</reference>
<feature type="compositionally biased region" description="Low complexity" evidence="5">
    <location>
        <begin position="168"/>
        <end position="222"/>
    </location>
</feature>
<dbReference type="Pfam" id="PF08621">
    <property type="entry name" value="RPAP1_N"/>
    <property type="match status" value="1"/>
</dbReference>
<dbReference type="RefSeq" id="XP_016273934.1">
    <property type="nucleotide sequence ID" value="XM_016421341.1"/>
</dbReference>
<evidence type="ECO:0000313" key="10">
    <source>
        <dbReference type="Proteomes" id="UP000016926"/>
    </source>
</evidence>
<keyword evidence="10" id="KW-1185">Reference proteome</keyword>
<accession>M7WY98</accession>
<sequence length="785" mass="85483">MAQHIRPSLAELSDYDQPAFPELDTPAQPAARVTRARPPTVASSLPPPIPFIKPSSSTTPAEPEAKPHKLKSRFALQREKEAAAAAQRATPTGAERFELSLDELDAEVAGHDDGLPRRDIIKDVLERPTSRPKPSAAPGPSRPSPLAPGNLRPTGFPAPGRGVFPRKSQAPAPTPSASASSSPRVFRTSSLIPPTPTPSSSDAASLTSNPTDSLSSLLTSVSRENEDLVSRMSEEEILEEQRQIREEMGLSEGVLRMLQMRGQRRRGEGEKKREGTKRDEGEKRPLPVEREDEAKREEGDEEEGSPEYIRRHFFPNEPPNPALDWTRPVPPPSTSSSSTPATLQTRTFDLTGAPVASSSATDSPAEAAASTDHHVSSSTTFTIPSLVALTGSSVPSQRSTALTILERILVRSRGEKGEEKEWEAVRVEYLKLTGCLAPFAPTDPVLSPDWPLCALDELLRSATSPVFQRLPDGWDASEVELVQTSLALMRVVYASPSVQQKPDPPTLIFDLIKVFMLEKDNGATTGTSGATAEVFRDETVQRSMTALLEPLAIKHSRSKQILQPDTRTSDATIEGVSARLSTAPFYQLFTDLVGLYDSISLSDRLFGLVLIPPLAMSYPADYRRLIWTDYAHILRHLRFSVDDAISDVDSTRVETALASYLEPRETNEALLMAYVDALSSGAVSEESTPFLHFVALHHVASAVCVDEADSASTTAAKLVKALVARRADKVLQQVVRYRQAVEGEDVKVPPACFDEDEAFVGERQQRLRALVGDGGSRQLDALLAR</sequence>
<dbReference type="AlphaFoldDB" id="M7WY98"/>
<dbReference type="GeneID" id="27371698"/>
<keyword evidence="3" id="KW-0804">Transcription</keyword>
<organism evidence="9 10">
    <name type="scientific">Rhodotorula toruloides (strain NP11)</name>
    <name type="common">Yeast</name>
    <name type="synonym">Rhodosporidium toruloides</name>
    <dbReference type="NCBI Taxonomy" id="1130832"/>
    <lineage>
        <taxon>Eukaryota</taxon>
        <taxon>Fungi</taxon>
        <taxon>Dikarya</taxon>
        <taxon>Basidiomycota</taxon>
        <taxon>Pucciniomycotina</taxon>
        <taxon>Microbotryomycetes</taxon>
        <taxon>Sporidiobolales</taxon>
        <taxon>Sporidiobolaceae</taxon>
        <taxon>Rhodotorula</taxon>
    </lineage>
</organism>
<comment type="subcellular location">
    <subcellularLocation>
        <location evidence="1">Nucleus</location>
    </subcellularLocation>
</comment>
<evidence type="ECO:0000313" key="9">
    <source>
        <dbReference type="EMBL" id="EMS22815.1"/>
    </source>
</evidence>
<feature type="compositionally biased region" description="Low complexity" evidence="5">
    <location>
        <begin position="334"/>
        <end position="345"/>
    </location>
</feature>
<dbReference type="EMBL" id="KB722649">
    <property type="protein sequence ID" value="EMS22815.1"/>
    <property type="molecule type" value="Genomic_DNA"/>
</dbReference>
<dbReference type="Pfam" id="PF08620">
    <property type="entry name" value="RPAP1_C"/>
    <property type="match status" value="1"/>
</dbReference>
<feature type="compositionally biased region" description="Pro residues" evidence="5">
    <location>
        <begin position="135"/>
        <end position="146"/>
    </location>
</feature>
<dbReference type="InterPro" id="IPR039913">
    <property type="entry name" value="RPAP1/Rba50"/>
</dbReference>
<evidence type="ECO:0000259" key="6">
    <source>
        <dbReference type="Pfam" id="PF08620"/>
    </source>
</evidence>
<dbReference type="PANTHER" id="PTHR21483:SF18">
    <property type="entry name" value="RNA POLYMERASE II-ASSOCIATED PROTEIN 1"/>
    <property type="match status" value="1"/>
</dbReference>
<feature type="compositionally biased region" description="Basic and acidic residues" evidence="5">
    <location>
        <begin position="223"/>
        <end position="248"/>
    </location>
</feature>
<protein>
    <submittedName>
        <fullName evidence="9">RNA polymerase II-associated protein 1</fullName>
    </submittedName>
</protein>
<comment type="similarity">
    <text evidence="2">Belongs to the RPAP1 family.</text>
</comment>
<dbReference type="eggNOG" id="KOG4732">
    <property type="taxonomic scope" value="Eukaryota"/>
</dbReference>
<feature type="compositionally biased region" description="Basic and acidic residues" evidence="5">
    <location>
        <begin position="108"/>
        <end position="129"/>
    </location>
</feature>
<evidence type="ECO:0000259" key="7">
    <source>
        <dbReference type="Pfam" id="PF08621"/>
    </source>
</evidence>
<evidence type="ECO:0000259" key="8">
    <source>
        <dbReference type="Pfam" id="PF25766"/>
    </source>
</evidence>
<feature type="domain" description="RPAP1 C-terminal" evidence="6">
    <location>
        <begin position="348"/>
        <end position="411"/>
    </location>
</feature>
<dbReference type="OrthoDB" id="348201at2759"/>
<feature type="domain" description="RPAP1/MINIYO-like TPR repeats" evidence="8">
    <location>
        <begin position="475"/>
        <end position="702"/>
    </location>
</feature>
<dbReference type="InterPro" id="IPR013929">
    <property type="entry name" value="RPAP1_C"/>
</dbReference>
<feature type="region of interest" description="Disordered" evidence="5">
    <location>
        <begin position="1"/>
        <end position="377"/>
    </location>
</feature>
<dbReference type="PANTHER" id="PTHR21483">
    <property type="entry name" value="RNA POLYMERASE II-ASSOCIATED PROTEIN 1"/>
    <property type="match status" value="1"/>
</dbReference>
<evidence type="ECO:0000256" key="3">
    <source>
        <dbReference type="ARBA" id="ARBA00023163"/>
    </source>
</evidence>
<evidence type="ECO:0000256" key="1">
    <source>
        <dbReference type="ARBA" id="ARBA00004123"/>
    </source>
</evidence>
<dbReference type="InterPro" id="IPR057989">
    <property type="entry name" value="TPR_RPAP1/MINIYO-like"/>
</dbReference>
<name>M7WY98_RHOT1</name>
<proteinExistence type="inferred from homology"/>
<dbReference type="GO" id="GO:0006366">
    <property type="term" value="P:transcription by RNA polymerase II"/>
    <property type="evidence" value="ECO:0007669"/>
    <property type="project" value="InterPro"/>
</dbReference>
<keyword evidence="4" id="KW-0539">Nucleus</keyword>
<dbReference type="Pfam" id="PF25766">
    <property type="entry name" value="TPR_RPAP1"/>
    <property type="match status" value="1"/>
</dbReference>
<dbReference type="HOGENOM" id="CLU_357208_0_0_1"/>
<gene>
    <name evidence="9" type="ORF">RHTO_07685</name>
</gene>
<evidence type="ECO:0000256" key="5">
    <source>
        <dbReference type="SAM" id="MobiDB-lite"/>
    </source>
</evidence>
<dbReference type="Proteomes" id="UP000016926">
    <property type="component" value="Unassembled WGS sequence"/>
</dbReference>
<dbReference type="InterPro" id="IPR013930">
    <property type="entry name" value="RPAP1_N"/>
</dbReference>
<feature type="compositionally biased region" description="Basic and acidic residues" evidence="5">
    <location>
        <begin position="265"/>
        <end position="298"/>
    </location>
</feature>
<evidence type="ECO:0000256" key="2">
    <source>
        <dbReference type="ARBA" id="ARBA00009953"/>
    </source>
</evidence>